<dbReference type="InterPro" id="IPR036259">
    <property type="entry name" value="MFS_trans_sf"/>
</dbReference>
<evidence type="ECO:0000256" key="2">
    <source>
        <dbReference type="ARBA" id="ARBA00008335"/>
    </source>
</evidence>
<reference evidence="7" key="3">
    <citation type="submission" date="2025-09" db="UniProtKB">
        <authorList>
            <consortium name="Ensembl"/>
        </authorList>
    </citation>
    <scope>IDENTIFICATION</scope>
</reference>
<evidence type="ECO:0000256" key="4">
    <source>
        <dbReference type="ARBA" id="ARBA00022989"/>
    </source>
</evidence>
<gene>
    <name evidence="7" type="primary">mfsd4aa</name>
</gene>
<accession>A0AAY4BZ43</accession>
<dbReference type="PANTHER" id="PTHR23121">
    <property type="entry name" value="SODIUM-DEPENDENT GLUCOSE TRANSPORTER 1"/>
    <property type="match status" value="1"/>
</dbReference>
<proteinExistence type="inferred from homology"/>
<feature type="transmembrane region" description="Helical" evidence="6">
    <location>
        <begin position="393"/>
        <end position="413"/>
    </location>
</feature>
<keyword evidence="5 6" id="KW-0472">Membrane</keyword>
<feature type="transmembrane region" description="Helical" evidence="6">
    <location>
        <begin position="425"/>
        <end position="445"/>
    </location>
</feature>
<feature type="transmembrane region" description="Helical" evidence="6">
    <location>
        <begin position="141"/>
        <end position="161"/>
    </location>
</feature>
<organism evidence="7 8">
    <name type="scientific">Denticeps clupeoides</name>
    <name type="common">denticle herring</name>
    <dbReference type="NCBI Taxonomy" id="299321"/>
    <lineage>
        <taxon>Eukaryota</taxon>
        <taxon>Metazoa</taxon>
        <taxon>Chordata</taxon>
        <taxon>Craniata</taxon>
        <taxon>Vertebrata</taxon>
        <taxon>Euteleostomi</taxon>
        <taxon>Actinopterygii</taxon>
        <taxon>Neopterygii</taxon>
        <taxon>Teleostei</taxon>
        <taxon>Clupei</taxon>
        <taxon>Clupeiformes</taxon>
        <taxon>Denticipitoidei</taxon>
        <taxon>Denticipitidae</taxon>
        <taxon>Denticeps</taxon>
    </lineage>
</organism>
<feature type="transmembrane region" description="Helical" evidence="6">
    <location>
        <begin position="20"/>
        <end position="41"/>
    </location>
</feature>
<dbReference type="AlphaFoldDB" id="A0AAY4BZ43"/>
<feature type="transmembrane region" description="Helical" evidence="6">
    <location>
        <begin position="215"/>
        <end position="236"/>
    </location>
</feature>
<feature type="transmembrane region" description="Helical" evidence="6">
    <location>
        <begin position="301"/>
        <end position="327"/>
    </location>
</feature>
<feature type="transmembrane region" description="Helical" evidence="6">
    <location>
        <begin position="106"/>
        <end position="129"/>
    </location>
</feature>
<dbReference type="PANTHER" id="PTHR23121:SF10">
    <property type="entry name" value="MAJOR FACILITATOR SUPERFAMILY DOMAIN-CONTAINING PROTEIN 4A"/>
    <property type="match status" value="1"/>
</dbReference>
<evidence type="ECO:0000256" key="5">
    <source>
        <dbReference type="ARBA" id="ARBA00023136"/>
    </source>
</evidence>
<dbReference type="Ensembl" id="ENSDCDT00010032362.1">
    <property type="protein sequence ID" value="ENSDCDP00010026195.1"/>
    <property type="gene ID" value="ENSDCDG00010016535.1"/>
</dbReference>
<protein>
    <recommendedName>
        <fullName evidence="9">Major facilitator superfamily domain-containing protein 4A</fullName>
    </recommendedName>
</protein>
<dbReference type="Gene3D" id="1.20.1250.20">
    <property type="entry name" value="MFS general substrate transporter like domains"/>
    <property type="match status" value="1"/>
</dbReference>
<comment type="similarity">
    <text evidence="2">Belongs to the major facilitator superfamily.</text>
</comment>
<feature type="transmembrane region" description="Helical" evidence="6">
    <location>
        <begin position="82"/>
        <end position="100"/>
    </location>
</feature>
<feature type="transmembrane region" description="Helical" evidence="6">
    <location>
        <begin position="457"/>
        <end position="478"/>
    </location>
</feature>
<keyword evidence="3 6" id="KW-0812">Transmembrane</keyword>
<dbReference type="GO" id="GO:0016020">
    <property type="term" value="C:membrane"/>
    <property type="evidence" value="ECO:0007669"/>
    <property type="project" value="UniProtKB-SubCell"/>
</dbReference>
<name>A0AAY4BZ43_9TELE</name>
<dbReference type="Proteomes" id="UP000694580">
    <property type="component" value="Chromosome 12"/>
</dbReference>
<evidence type="ECO:0000313" key="7">
    <source>
        <dbReference type="Ensembl" id="ENSDCDP00010026195.1"/>
    </source>
</evidence>
<dbReference type="SUPFAM" id="SSF103473">
    <property type="entry name" value="MFS general substrate transporter"/>
    <property type="match status" value="1"/>
</dbReference>
<dbReference type="GeneTree" id="ENSGT00530000063320"/>
<reference evidence="7" key="2">
    <citation type="submission" date="2025-08" db="UniProtKB">
        <authorList>
            <consortium name="Ensembl"/>
        </authorList>
    </citation>
    <scope>IDENTIFICATION</scope>
</reference>
<sequence length="506" mass="55062">MPVLDARLLSLFRGHWHQTLTCWSVFFSFGLCIAFLGPTILDLRCQTQSTLQEITWVFFSQQLFLFLGSSVGGVFSKTLLSSLSALTVSTLLISIVFAIIPLCQRVLGLAIAMAVAGLAMGIIDTIANLQLVRLYQKDSTVFLQVLHFFVGLGALLSPLIADPFLSDTNCILPNGTVSNSTTFDHLRHKLVPVPVHNTSQYPLYTEGQVVTNVSYAFWIMAFINLPVPLAVFALMYRERLVCGLGRRRRLLDGDELAIQTRDLSAPGQRSTESREDTAHGTLLSCCNHGDLRRMPLPYLCVHLLGGLVLFFADGIVGSYAGFVYSYAVEPPLSLPHKTAGYLTSVFWAAITVGRLAAIPLSYRAPPALQLTIAQVGVVITLLLLLVLHSSSLFLFAGTFILGLCISSVYPCMLGFTEDILNYKGCATTVLVTGASMGEMLLQVFVGSLMHSSGSYSFILSVTIFSFLGFTLFLGLLFCRNVCSRSLTAGPQKNPETEKPDVAGGLQ</sequence>
<feature type="transmembrane region" description="Helical" evidence="6">
    <location>
        <begin position="339"/>
        <end position="360"/>
    </location>
</feature>
<keyword evidence="8" id="KW-1185">Reference proteome</keyword>
<reference evidence="7 8" key="1">
    <citation type="submission" date="2020-06" db="EMBL/GenBank/DDBJ databases">
        <authorList>
            <consortium name="Wellcome Sanger Institute Data Sharing"/>
        </authorList>
    </citation>
    <scope>NUCLEOTIDE SEQUENCE [LARGE SCALE GENOMIC DNA]</scope>
</reference>
<evidence type="ECO:0000256" key="6">
    <source>
        <dbReference type="SAM" id="Phobius"/>
    </source>
</evidence>
<comment type="subcellular location">
    <subcellularLocation>
        <location evidence="1">Membrane</location>
        <topology evidence="1">Multi-pass membrane protein</topology>
    </subcellularLocation>
</comment>
<evidence type="ECO:0000313" key="8">
    <source>
        <dbReference type="Proteomes" id="UP000694580"/>
    </source>
</evidence>
<keyword evidence="4 6" id="KW-1133">Transmembrane helix</keyword>
<feature type="transmembrane region" description="Helical" evidence="6">
    <location>
        <begin position="367"/>
        <end position="387"/>
    </location>
</feature>
<evidence type="ECO:0000256" key="3">
    <source>
        <dbReference type="ARBA" id="ARBA00022692"/>
    </source>
</evidence>
<evidence type="ECO:0008006" key="9">
    <source>
        <dbReference type="Google" id="ProtNLM"/>
    </source>
</evidence>
<evidence type="ECO:0000256" key="1">
    <source>
        <dbReference type="ARBA" id="ARBA00004141"/>
    </source>
</evidence>
<feature type="transmembrane region" description="Helical" evidence="6">
    <location>
        <begin position="53"/>
        <end position="75"/>
    </location>
</feature>